<feature type="coiled-coil region" evidence="1">
    <location>
        <begin position="66"/>
        <end position="93"/>
    </location>
</feature>
<accession>A0AAV7QQA9</accession>
<evidence type="ECO:0000256" key="1">
    <source>
        <dbReference type="SAM" id="Coils"/>
    </source>
</evidence>
<proteinExistence type="predicted"/>
<keyword evidence="3" id="KW-1185">Reference proteome</keyword>
<gene>
    <name evidence="2" type="ORF">NDU88_007915</name>
</gene>
<organism evidence="2 3">
    <name type="scientific">Pleurodeles waltl</name>
    <name type="common">Iberian ribbed newt</name>
    <dbReference type="NCBI Taxonomy" id="8319"/>
    <lineage>
        <taxon>Eukaryota</taxon>
        <taxon>Metazoa</taxon>
        <taxon>Chordata</taxon>
        <taxon>Craniata</taxon>
        <taxon>Vertebrata</taxon>
        <taxon>Euteleostomi</taxon>
        <taxon>Amphibia</taxon>
        <taxon>Batrachia</taxon>
        <taxon>Caudata</taxon>
        <taxon>Salamandroidea</taxon>
        <taxon>Salamandridae</taxon>
        <taxon>Pleurodelinae</taxon>
        <taxon>Pleurodeles</taxon>
    </lineage>
</organism>
<reference evidence="2" key="1">
    <citation type="journal article" date="2022" name="bioRxiv">
        <title>Sequencing and chromosome-scale assembly of the giantPleurodeles waltlgenome.</title>
        <authorList>
            <person name="Brown T."/>
            <person name="Elewa A."/>
            <person name="Iarovenko S."/>
            <person name="Subramanian E."/>
            <person name="Araus A.J."/>
            <person name="Petzold A."/>
            <person name="Susuki M."/>
            <person name="Suzuki K.-i.T."/>
            <person name="Hayashi T."/>
            <person name="Toyoda A."/>
            <person name="Oliveira C."/>
            <person name="Osipova E."/>
            <person name="Leigh N.D."/>
            <person name="Simon A."/>
            <person name="Yun M.H."/>
        </authorList>
    </citation>
    <scope>NUCLEOTIDE SEQUENCE</scope>
    <source>
        <strain evidence="2">20211129_DDA</strain>
        <tissue evidence="2">Liver</tissue>
    </source>
</reference>
<keyword evidence="1" id="KW-0175">Coiled coil</keyword>
<dbReference type="AlphaFoldDB" id="A0AAV7QQA9"/>
<sequence length="116" mass="13471">MDDEYGTSRCLVYIAQDESDTTSQCKDNIDAQDEATARPTRIEALNETDYMAKEKAHKKMVKEQIGKAVNQQIENKDQERKKEETEMGNLKETEFDELKTLQKIKLKNPRMIDDVL</sequence>
<evidence type="ECO:0000313" key="3">
    <source>
        <dbReference type="Proteomes" id="UP001066276"/>
    </source>
</evidence>
<comment type="caution">
    <text evidence="2">The sequence shown here is derived from an EMBL/GenBank/DDBJ whole genome shotgun (WGS) entry which is preliminary data.</text>
</comment>
<protein>
    <submittedName>
        <fullName evidence="2">Uncharacterized protein</fullName>
    </submittedName>
</protein>
<evidence type="ECO:0000313" key="2">
    <source>
        <dbReference type="EMBL" id="KAJ1141587.1"/>
    </source>
</evidence>
<name>A0AAV7QQA9_PLEWA</name>
<dbReference type="EMBL" id="JANPWB010000010">
    <property type="protein sequence ID" value="KAJ1141587.1"/>
    <property type="molecule type" value="Genomic_DNA"/>
</dbReference>
<dbReference type="Proteomes" id="UP001066276">
    <property type="component" value="Chromosome 6"/>
</dbReference>